<protein>
    <submittedName>
        <fullName evidence="8">Response regulator receiver protein</fullName>
    </submittedName>
</protein>
<dbReference type="PROSITE" id="PS50110">
    <property type="entry name" value="RESPONSE_REGULATORY"/>
    <property type="match status" value="1"/>
</dbReference>
<dbReference type="Pfam" id="PF00027">
    <property type="entry name" value="cNMP_binding"/>
    <property type="match status" value="1"/>
</dbReference>
<organism evidence="8 9">
    <name type="scientific">Mucilaginibacter paludis DSM 18603</name>
    <dbReference type="NCBI Taxonomy" id="714943"/>
    <lineage>
        <taxon>Bacteria</taxon>
        <taxon>Pseudomonadati</taxon>
        <taxon>Bacteroidota</taxon>
        <taxon>Sphingobacteriia</taxon>
        <taxon>Sphingobacteriales</taxon>
        <taxon>Sphingobacteriaceae</taxon>
        <taxon>Mucilaginibacter</taxon>
    </lineage>
</organism>
<evidence type="ECO:0000259" key="5">
    <source>
        <dbReference type="PROSITE" id="PS50042"/>
    </source>
</evidence>
<name>H1YAQ2_9SPHI</name>
<dbReference type="GO" id="GO:0000160">
    <property type="term" value="P:phosphorelay signal transduction system"/>
    <property type="evidence" value="ECO:0007669"/>
    <property type="project" value="InterPro"/>
</dbReference>
<dbReference type="EMBL" id="CM001403">
    <property type="protein sequence ID" value="EHQ29511.1"/>
    <property type="molecule type" value="Genomic_DNA"/>
</dbReference>
<dbReference type="Pfam" id="PF13545">
    <property type="entry name" value="HTH_Crp_2"/>
    <property type="match status" value="1"/>
</dbReference>
<evidence type="ECO:0000256" key="2">
    <source>
        <dbReference type="ARBA" id="ARBA00023125"/>
    </source>
</evidence>
<evidence type="ECO:0000256" key="3">
    <source>
        <dbReference type="ARBA" id="ARBA00023163"/>
    </source>
</evidence>
<evidence type="ECO:0000256" key="1">
    <source>
        <dbReference type="ARBA" id="ARBA00023015"/>
    </source>
</evidence>
<dbReference type="InterPro" id="IPR036388">
    <property type="entry name" value="WH-like_DNA-bd_sf"/>
</dbReference>
<dbReference type="STRING" id="714943.Mucpa_5439"/>
<evidence type="ECO:0000259" key="7">
    <source>
        <dbReference type="PROSITE" id="PS51063"/>
    </source>
</evidence>
<evidence type="ECO:0000259" key="6">
    <source>
        <dbReference type="PROSITE" id="PS50110"/>
    </source>
</evidence>
<dbReference type="eggNOG" id="COG0664">
    <property type="taxonomic scope" value="Bacteria"/>
</dbReference>
<gene>
    <name evidence="8" type="ORF">Mucpa_5439</name>
</gene>
<reference evidence="8" key="1">
    <citation type="submission" date="2011-09" db="EMBL/GenBank/DDBJ databases">
        <title>The permanent draft genome of Mucilaginibacter paludis DSM 18603.</title>
        <authorList>
            <consortium name="US DOE Joint Genome Institute (JGI-PGF)"/>
            <person name="Lucas S."/>
            <person name="Han J."/>
            <person name="Lapidus A."/>
            <person name="Bruce D."/>
            <person name="Goodwin L."/>
            <person name="Pitluck S."/>
            <person name="Peters L."/>
            <person name="Kyrpides N."/>
            <person name="Mavromatis K."/>
            <person name="Ivanova N."/>
            <person name="Mikhailova N."/>
            <person name="Held B."/>
            <person name="Detter J.C."/>
            <person name="Tapia R."/>
            <person name="Han C."/>
            <person name="Land M."/>
            <person name="Hauser L."/>
            <person name="Markowitz V."/>
            <person name="Cheng J.-F."/>
            <person name="Hugenholtz P."/>
            <person name="Woyke T."/>
            <person name="Wu D."/>
            <person name="Tindall B."/>
            <person name="Brambilla E."/>
            <person name="Klenk H.-P."/>
            <person name="Eisen J.A."/>
        </authorList>
    </citation>
    <scope>NUCLEOTIDE SEQUENCE [LARGE SCALE GENOMIC DNA]</scope>
    <source>
        <strain evidence="8">DSM 18603</strain>
    </source>
</reference>
<dbReference type="InterPro" id="IPR011006">
    <property type="entry name" value="CheY-like_superfamily"/>
</dbReference>
<dbReference type="InterPro" id="IPR000595">
    <property type="entry name" value="cNMP-bd_dom"/>
</dbReference>
<dbReference type="HOGENOM" id="CLU_204993_0_0_10"/>
<feature type="domain" description="Response regulatory" evidence="6">
    <location>
        <begin position="1"/>
        <end position="65"/>
    </location>
</feature>
<dbReference type="GO" id="GO:0003677">
    <property type="term" value="F:DNA binding"/>
    <property type="evidence" value="ECO:0007669"/>
    <property type="project" value="UniProtKB-KW"/>
</dbReference>
<dbReference type="InterPro" id="IPR001789">
    <property type="entry name" value="Sig_transdc_resp-reg_receiver"/>
</dbReference>
<evidence type="ECO:0000256" key="4">
    <source>
        <dbReference type="PROSITE-ProRule" id="PRU00169"/>
    </source>
</evidence>
<keyword evidence="9" id="KW-1185">Reference proteome</keyword>
<dbReference type="AlphaFoldDB" id="H1YAQ2"/>
<accession>H1YAQ2</accession>
<feature type="domain" description="Cyclic nucleotide-binding" evidence="5">
    <location>
        <begin position="94"/>
        <end position="206"/>
    </location>
</feature>
<dbReference type="InterPro" id="IPR018490">
    <property type="entry name" value="cNMP-bd_dom_sf"/>
</dbReference>
<dbReference type="SUPFAM" id="SSF46785">
    <property type="entry name" value="Winged helix' DNA-binding domain"/>
    <property type="match status" value="1"/>
</dbReference>
<dbReference type="PROSITE" id="PS50042">
    <property type="entry name" value="CNMP_BINDING_3"/>
    <property type="match status" value="1"/>
</dbReference>
<dbReference type="GO" id="GO:0003700">
    <property type="term" value="F:DNA-binding transcription factor activity"/>
    <property type="evidence" value="ECO:0007669"/>
    <property type="project" value="TreeGrafter"/>
</dbReference>
<dbReference type="SUPFAM" id="SSF51206">
    <property type="entry name" value="cAMP-binding domain-like"/>
    <property type="match status" value="1"/>
</dbReference>
<evidence type="ECO:0000313" key="8">
    <source>
        <dbReference type="EMBL" id="EHQ29511.1"/>
    </source>
</evidence>
<keyword evidence="3" id="KW-0804">Transcription</keyword>
<dbReference type="InterPro" id="IPR050397">
    <property type="entry name" value="Env_Response_Regulators"/>
</dbReference>
<sequence>MPELDGYGVLYLLNKNPKTQNIPFMFLTGKTEHFDMRKAMEMGADDYLTKPFDNLELLNAVESRLKKRACIVNGRGKLLDDLHALANQGDCLAELKRMMRLHSSRKFKKGHIIFNEGDTAQGLYLVTSGRIKTIKLDEGGRELMTGMYVPDDYLGVKAFLANGRYADTATTLEDSTLCFISKDVLEPLFNKQPDLFRSMIKLLTNDIEEKEDQLMHLAYHSVRKRKAESLLKLFKQQASENMGFEMTREDLAAMAAVATETVSRTLSDFRDEKLIEKQGSMIFILDAKRRAKMKN</sequence>
<comment type="caution">
    <text evidence="4">Lacks conserved residue(s) required for the propagation of feature annotation.</text>
</comment>
<dbReference type="Gene3D" id="3.40.50.2300">
    <property type="match status" value="1"/>
</dbReference>
<proteinExistence type="predicted"/>
<keyword evidence="1" id="KW-0805">Transcription regulation</keyword>
<dbReference type="SMART" id="SM00419">
    <property type="entry name" value="HTH_CRP"/>
    <property type="match status" value="1"/>
</dbReference>
<dbReference type="eggNOG" id="COG0745">
    <property type="taxonomic scope" value="Bacteria"/>
</dbReference>
<dbReference type="InterPro" id="IPR012318">
    <property type="entry name" value="HTH_CRP"/>
</dbReference>
<dbReference type="SUPFAM" id="SSF52172">
    <property type="entry name" value="CheY-like"/>
    <property type="match status" value="1"/>
</dbReference>
<dbReference type="Gene3D" id="1.10.10.10">
    <property type="entry name" value="Winged helix-like DNA-binding domain superfamily/Winged helix DNA-binding domain"/>
    <property type="match status" value="1"/>
</dbReference>
<dbReference type="Pfam" id="PF00072">
    <property type="entry name" value="Response_reg"/>
    <property type="match status" value="1"/>
</dbReference>
<dbReference type="SMART" id="SM00100">
    <property type="entry name" value="cNMP"/>
    <property type="match status" value="1"/>
</dbReference>
<dbReference type="PANTHER" id="PTHR24567:SF28">
    <property type="entry name" value="LISTERIOLYSIN REGULATORY PROTEIN"/>
    <property type="match status" value="1"/>
</dbReference>
<dbReference type="InterPro" id="IPR014710">
    <property type="entry name" value="RmlC-like_jellyroll"/>
</dbReference>
<keyword evidence="2" id="KW-0238">DNA-binding</keyword>
<dbReference type="PROSITE" id="PS51063">
    <property type="entry name" value="HTH_CRP_2"/>
    <property type="match status" value="1"/>
</dbReference>
<evidence type="ECO:0000313" key="9">
    <source>
        <dbReference type="Proteomes" id="UP000002774"/>
    </source>
</evidence>
<dbReference type="PANTHER" id="PTHR24567">
    <property type="entry name" value="CRP FAMILY TRANSCRIPTIONAL REGULATORY PROTEIN"/>
    <property type="match status" value="1"/>
</dbReference>
<dbReference type="Gene3D" id="2.60.120.10">
    <property type="entry name" value="Jelly Rolls"/>
    <property type="match status" value="1"/>
</dbReference>
<dbReference type="Proteomes" id="UP000002774">
    <property type="component" value="Chromosome"/>
</dbReference>
<dbReference type="InterPro" id="IPR036390">
    <property type="entry name" value="WH_DNA-bd_sf"/>
</dbReference>
<dbReference type="CDD" id="cd00038">
    <property type="entry name" value="CAP_ED"/>
    <property type="match status" value="1"/>
</dbReference>
<feature type="domain" description="HTH crp-type" evidence="7">
    <location>
        <begin position="220"/>
        <end position="288"/>
    </location>
</feature>
<dbReference type="GO" id="GO:0005829">
    <property type="term" value="C:cytosol"/>
    <property type="evidence" value="ECO:0007669"/>
    <property type="project" value="TreeGrafter"/>
</dbReference>